<organism evidence="2 3">
    <name type="scientific">Candidatus Pullichristensenella stercorigallinarum</name>
    <dbReference type="NCBI Taxonomy" id="2840909"/>
    <lineage>
        <taxon>Bacteria</taxon>
        <taxon>Bacillati</taxon>
        <taxon>Bacillota</taxon>
        <taxon>Clostridia</taxon>
        <taxon>Candidatus Pullichristensenella</taxon>
    </lineage>
</organism>
<evidence type="ECO:0000256" key="1">
    <source>
        <dbReference type="SAM" id="Phobius"/>
    </source>
</evidence>
<name>A0A9D0ZLS2_9FIRM</name>
<comment type="caution">
    <text evidence="2">The sequence shown here is derived from an EMBL/GenBank/DDBJ whole genome shotgun (WGS) entry which is preliminary data.</text>
</comment>
<evidence type="ECO:0000313" key="3">
    <source>
        <dbReference type="Proteomes" id="UP000824260"/>
    </source>
</evidence>
<proteinExistence type="predicted"/>
<gene>
    <name evidence="2" type="ORF">IAA52_07260</name>
</gene>
<dbReference type="Proteomes" id="UP000824260">
    <property type="component" value="Unassembled WGS sequence"/>
</dbReference>
<keyword evidence="1" id="KW-1133">Transmembrane helix</keyword>
<keyword evidence="1" id="KW-0812">Transmembrane</keyword>
<sequence>MATWLVGGALAVIVGAVVFKMIRDKRAGKGGCSCNCAGCSGCHHHTAAK</sequence>
<evidence type="ECO:0000313" key="2">
    <source>
        <dbReference type="EMBL" id="HIQ82887.1"/>
    </source>
</evidence>
<dbReference type="AlphaFoldDB" id="A0A9D0ZLS2"/>
<keyword evidence="1" id="KW-0472">Membrane</keyword>
<accession>A0A9D0ZLS2</accession>
<dbReference type="Pfam" id="PF12669">
    <property type="entry name" value="FeoB_associated"/>
    <property type="match status" value="1"/>
</dbReference>
<reference evidence="2" key="2">
    <citation type="journal article" date="2021" name="PeerJ">
        <title>Extensive microbial diversity within the chicken gut microbiome revealed by metagenomics and culture.</title>
        <authorList>
            <person name="Gilroy R."/>
            <person name="Ravi A."/>
            <person name="Getino M."/>
            <person name="Pursley I."/>
            <person name="Horton D.L."/>
            <person name="Alikhan N.F."/>
            <person name="Baker D."/>
            <person name="Gharbi K."/>
            <person name="Hall N."/>
            <person name="Watson M."/>
            <person name="Adriaenssens E.M."/>
            <person name="Foster-Nyarko E."/>
            <person name="Jarju S."/>
            <person name="Secka A."/>
            <person name="Antonio M."/>
            <person name="Oren A."/>
            <person name="Chaudhuri R.R."/>
            <person name="La Ragione R."/>
            <person name="Hildebrand F."/>
            <person name="Pallen M.J."/>
        </authorList>
    </citation>
    <scope>NUCLEOTIDE SEQUENCE</scope>
    <source>
        <strain evidence="2">ChiSjej6B24-2974</strain>
    </source>
</reference>
<dbReference type="EMBL" id="DVFZ01000070">
    <property type="protein sequence ID" value="HIQ82887.1"/>
    <property type="molecule type" value="Genomic_DNA"/>
</dbReference>
<protein>
    <submittedName>
        <fullName evidence="2">FeoB-associated Cys-rich membrane protein</fullName>
    </submittedName>
</protein>
<reference evidence="2" key="1">
    <citation type="submission" date="2020-10" db="EMBL/GenBank/DDBJ databases">
        <authorList>
            <person name="Gilroy R."/>
        </authorList>
    </citation>
    <scope>NUCLEOTIDE SEQUENCE</scope>
    <source>
        <strain evidence="2">ChiSjej6B24-2974</strain>
    </source>
</reference>
<feature type="transmembrane region" description="Helical" evidence="1">
    <location>
        <begin position="6"/>
        <end position="22"/>
    </location>
</feature>